<keyword evidence="2" id="KW-0732">Signal</keyword>
<dbReference type="PANTHER" id="PTHR18898:SF2">
    <property type="entry name" value="NUCLEOPROTEIN TPR"/>
    <property type="match status" value="1"/>
</dbReference>
<reference evidence="4 5" key="1">
    <citation type="submission" date="2017-04" db="EMBL/GenBank/DDBJ databases">
        <title>Draft genome sequence of Tuber borchii Vittad., a whitish edible truffle.</title>
        <authorList>
            <consortium name="DOE Joint Genome Institute"/>
            <person name="Murat C."/>
            <person name="Kuo A."/>
            <person name="Barry K.W."/>
            <person name="Clum A."/>
            <person name="Dockter R.B."/>
            <person name="Fauchery L."/>
            <person name="Iotti M."/>
            <person name="Kohler A."/>
            <person name="Labutti K."/>
            <person name="Lindquist E.A."/>
            <person name="Lipzen A."/>
            <person name="Ohm R.A."/>
            <person name="Wang M."/>
            <person name="Grigoriev I.V."/>
            <person name="Zambonelli A."/>
            <person name="Martin F.M."/>
        </authorList>
    </citation>
    <scope>NUCLEOTIDE SEQUENCE [LARGE SCALE GENOMIC DNA]</scope>
    <source>
        <strain evidence="4 5">Tbo3840</strain>
    </source>
</reference>
<dbReference type="AlphaFoldDB" id="A0A2T6ZJA1"/>
<feature type="compositionally biased region" description="Low complexity" evidence="1">
    <location>
        <begin position="595"/>
        <end position="612"/>
    </location>
</feature>
<feature type="compositionally biased region" description="Basic and acidic residues" evidence="1">
    <location>
        <begin position="1022"/>
        <end position="1047"/>
    </location>
</feature>
<evidence type="ECO:0000256" key="2">
    <source>
        <dbReference type="SAM" id="SignalP"/>
    </source>
</evidence>
<sequence>MGFVILATLTALLWMCYRASSLFKIPIPALVKLLGLDLPDPPRVSLHGIAADTITLHWSLPEKAGSVAKHIIQINGINVGESEKRGETSVTVTGLNADHLYNVRVIAANSQNFQAPGQLIRLRTRRGSQTASEGAPLAAGRDPSDDLPAVHALPPALEPQPPHNHHHHSASNNNNSNGNNGAGNHRRTGKGGKTSPASLGQQGQAGSAAEEQHSVGSLTASLEIVRQEIAETDAQLVHTEEEFKAAEAVLRAELDLLKEKKNEEDLGRQKLRAETRALEEGKRASEAARSKTEKALKNKEDEIKKMRNDSLRWDEERIAALQRVKELSKAAEESREHAQITERELQEEMKETQKAILEMEEEIRAHVGNIKALEAQREQWKAEEEAERKRVAEDEQNEIMWKERQRHLEVRYITVYNAYQVAEFDYMRSREALLNSQSRRGSAGTDPIAPPAKKAKQRRNRNRKSRTQTISSPTGIVAPQDARFPDVSAGSMSISQMNVPFSSGINPSPFFNTANGTVGAPAESPGPAPKASFSVDLDRISGGAPMSPTANSLLPSNLFAFEDSPPSPKGSASLLEDGQSRHSGVDPLGFMAPQSPISSGSVSTSHVSSPRSSFHHIPMFPNVSSDGDPGERGNSISLIGSGLGQLGSSEEEESVSGGRRFVKLLSGGFNRQRGKTIPLDGGPLLGSLKPNESHSFPKSPHPPGLDPIGTRRRSGSYGGWATGLEFLHGGRKKPLERTDSSSSRRSGFNHFSPSFDPIEPGKLFDTTVSARPSSITSFDNLLPAPSSDVSAAFGWPAAPPAIEQPRNRVSLLGGRWSDFASSRPNPSRPVSRPTSPDANTTTNLSLSHLPYQSTRPVTPRLNPAAPTFEAPAALKEENASSAISINTDTSNTSNVSETPKDSLLSRFSALSKKGSTSKFNISSAWKKDGGFFSRKSKDSDVEDGEEGPITSTTSTPLIGSGGGIGGVSPLPWKDKSGFFGRGKRNEDDEEEELKSGSGSGSGFFGTIGRRKADKEDESGAVGEKEKEKKEGLGIFGRKKEKESGDEN</sequence>
<feature type="compositionally biased region" description="Basic and acidic residues" evidence="1">
    <location>
        <begin position="928"/>
        <end position="939"/>
    </location>
</feature>
<feature type="compositionally biased region" description="Low complexity" evidence="1">
    <location>
        <begin position="197"/>
        <end position="209"/>
    </location>
</feature>
<dbReference type="InterPro" id="IPR003961">
    <property type="entry name" value="FN3_dom"/>
</dbReference>
<organism evidence="4 5">
    <name type="scientific">Tuber borchii</name>
    <name type="common">White truffle</name>
    <dbReference type="NCBI Taxonomy" id="42251"/>
    <lineage>
        <taxon>Eukaryota</taxon>
        <taxon>Fungi</taxon>
        <taxon>Dikarya</taxon>
        <taxon>Ascomycota</taxon>
        <taxon>Pezizomycotina</taxon>
        <taxon>Pezizomycetes</taxon>
        <taxon>Pezizales</taxon>
        <taxon>Tuberaceae</taxon>
        <taxon>Tuber</taxon>
    </lineage>
</organism>
<dbReference type="Pfam" id="PF00041">
    <property type="entry name" value="fn3"/>
    <property type="match status" value="1"/>
</dbReference>
<dbReference type="GO" id="GO:0006406">
    <property type="term" value="P:mRNA export from nucleus"/>
    <property type="evidence" value="ECO:0007669"/>
    <property type="project" value="TreeGrafter"/>
</dbReference>
<dbReference type="GO" id="GO:0017056">
    <property type="term" value="F:structural constituent of nuclear pore"/>
    <property type="evidence" value="ECO:0007669"/>
    <property type="project" value="TreeGrafter"/>
</dbReference>
<feature type="region of interest" description="Disordered" evidence="1">
    <location>
        <begin position="124"/>
        <end position="214"/>
    </location>
</feature>
<evidence type="ECO:0000313" key="5">
    <source>
        <dbReference type="Proteomes" id="UP000244722"/>
    </source>
</evidence>
<dbReference type="PROSITE" id="PS50853">
    <property type="entry name" value="FN3"/>
    <property type="match status" value="1"/>
</dbReference>
<comment type="caution">
    <text evidence="4">The sequence shown here is derived from an EMBL/GenBank/DDBJ whole genome shotgun (WGS) entry which is preliminary data.</text>
</comment>
<dbReference type="InterPro" id="IPR013783">
    <property type="entry name" value="Ig-like_fold"/>
</dbReference>
<evidence type="ECO:0000256" key="1">
    <source>
        <dbReference type="SAM" id="MobiDB-lite"/>
    </source>
</evidence>
<dbReference type="Gene3D" id="2.60.40.10">
    <property type="entry name" value="Immunoglobulins"/>
    <property type="match status" value="1"/>
</dbReference>
<feature type="region of interest" description="Disordered" evidence="1">
    <location>
        <begin position="928"/>
        <end position="1047"/>
    </location>
</feature>
<dbReference type="STRING" id="42251.A0A2T6ZJA1"/>
<evidence type="ECO:0000259" key="3">
    <source>
        <dbReference type="PROSITE" id="PS50853"/>
    </source>
</evidence>
<feature type="region of interest" description="Disordered" evidence="1">
    <location>
        <begin position="688"/>
        <end position="712"/>
    </location>
</feature>
<dbReference type="CDD" id="cd00063">
    <property type="entry name" value="FN3"/>
    <property type="match status" value="1"/>
</dbReference>
<accession>A0A2T6ZJA1</accession>
<feature type="region of interest" description="Disordered" evidence="1">
    <location>
        <begin position="516"/>
        <end position="535"/>
    </location>
</feature>
<feature type="region of interest" description="Disordered" evidence="1">
    <location>
        <begin position="435"/>
        <end position="482"/>
    </location>
</feature>
<feature type="signal peptide" evidence="2">
    <location>
        <begin position="1"/>
        <end position="21"/>
    </location>
</feature>
<feature type="compositionally biased region" description="Polar residues" evidence="1">
    <location>
        <begin position="837"/>
        <end position="856"/>
    </location>
</feature>
<dbReference type="Proteomes" id="UP000244722">
    <property type="component" value="Unassembled WGS sequence"/>
</dbReference>
<feature type="chain" id="PRO_5015500036" description="Fibronectin type-III domain-containing protein" evidence="2">
    <location>
        <begin position="22"/>
        <end position="1047"/>
    </location>
</feature>
<proteinExistence type="predicted"/>
<dbReference type="GO" id="GO:0005643">
    <property type="term" value="C:nuclear pore"/>
    <property type="evidence" value="ECO:0007669"/>
    <property type="project" value="TreeGrafter"/>
</dbReference>
<feature type="region of interest" description="Disordered" evidence="1">
    <location>
        <begin position="557"/>
        <end position="654"/>
    </location>
</feature>
<feature type="compositionally biased region" description="Low complexity" evidence="1">
    <location>
        <begin position="170"/>
        <end position="183"/>
    </location>
</feature>
<dbReference type="SUPFAM" id="SSF49265">
    <property type="entry name" value="Fibronectin type III"/>
    <property type="match status" value="1"/>
</dbReference>
<dbReference type="EMBL" id="NESQ01000225">
    <property type="protein sequence ID" value="PUU75565.1"/>
    <property type="molecule type" value="Genomic_DNA"/>
</dbReference>
<evidence type="ECO:0000313" key="4">
    <source>
        <dbReference type="EMBL" id="PUU75565.1"/>
    </source>
</evidence>
<feature type="region of interest" description="Disordered" evidence="1">
    <location>
        <begin position="731"/>
        <end position="760"/>
    </location>
</feature>
<dbReference type="SMART" id="SM00060">
    <property type="entry name" value="FN3"/>
    <property type="match status" value="1"/>
</dbReference>
<feature type="domain" description="Fibronectin type-III" evidence="3">
    <location>
        <begin position="38"/>
        <end position="127"/>
    </location>
</feature>
<feature type="region of interest" description="Disordered" evidence="1">
    <location>
        <begin position="276"/>
        <end position="296"/>
    </location>
</feature>
<feature type="compositionally biased region" description="Basic residues" evidence="1">
    <location>
        <begin position="453"/>
        <end position="466"/>
    </location>
</feature>
<dbReference type="OrthoDB" id="5572782at2759"/>
<dbReference type="PANTHER" id="PTHR18898">
    <property type="entry name" value="NUCLEOPROTEIN TPR-RELATED"/>
    <property type="match status" value="1"/>
</dbReference>
<keyword evidence="5" id="KW-1185">Reference proteome</keyword>
<feature type="region of interest" description="Disordered" evidence="1">
    <location>
        <begin position="816"/>
        <end position="857"/>
    </location>
</feature>
<name>A0A2T6ZJA1_TUBBO</name>
<feature type="compositionally biased region" description="Low complexity" evidence="1">
    <location>
        <begin position="947"/>
        <end position="958"/>
    </location>
</feature>
<feature type="compositionally biased region" description="Polar residues" evidence="1">
    <location>
        <begin position="740"/>
        <end position="752"/>
    </location>
</feature>
<dbReference type="InterPro" id="IPR036116">
    <property type="entry name" value="FN3_sf"/>
</dbReference>
<feature type="compositionally biased region" description="Low complexity" evidence="1">
    <location>
        <begin position="821"/>
        <end position="836"/>
    </location>
</feature>
<protein>
    <recommendedName>
        <fullName evidence="3">Fibronectin type-III domain-containing protein</fullName>
    </recommendedName>
</protein>
<gene>
    <name evidence="4" type="ORF">B9Z19DRAFT_1090076</name>
</gene>